<dbReference type="AlphaFoldDB" id="A0A699XJP9"/>
<organism evidence="1">
    <name type="scientific">Tanacetum cinerariifolium</name>
    <name type="common">Dalmatian daisy</name>
    <name type="synonym">Chrysanthemum cinerariifolium</name>
    <dbReference type="NCBI Taxonomy" id="118510"/>
    <lineage>
        <taxon>Eukaryota</taxon>
        <taxon>Viridiplantae</taxon>
        <taxon>Streptophyta</taxon>
        <taxon>Embryophyta</taxon>
        <taxon>Tracheophyta</taxon>
        <taxon>Spermatophyta</taxon>
        <taxon>Magnoliopsida</taxon>
        <taxon>eudicotyledons</taxon>
        <taxon>Gunneridae</taxon>
        <taxon>Pentapetalae</taxon>
        <taxon>asterids</taxon>
        <taxon>campanulids</taxon>
        <taxon>Asterales</taxon>
        <taxon>Asteraceae</taxon>
        <taxon>Asteroideae</taxon>
        <taxon>Anthemideae</taxon>
        <taxon>Anthemidinae</taxon>
        <taxon>Tanacetum</taxon>
    </lineage>
</organism>
<accession>A0A699XJP9</accession>
<feature type="non-terminal residue" evidence="1">
    <location>
        <position position="1"/>
    </location>
</feature>
<reference evidence="1" key="1">
    <citation type="journal article" date="2019" name="Sci. Rep.">
        <title>Draft genome of Tanacetum cinerariifolium, the natural source of mosquito coil.</title>
        <authorList>
            <person name="Yamashiro T."/>
            <person name="Shiraishi A."/>
            <person name="Satake H."/>
            <person name="Nakayama K."/>
        </authorList>
    </citation>
    <scope>NUCLEOTIDE SEQUENCE</scope>
</reference>
<sequence length="54" mass="5553">GLPPLAFPSLIFTHGAPRLFPEPLRPQLRVVAADQYAGGGAGLCAILTTNVPNG</sequence>
<comment type="caution">
    <text evidence="1">The sequence shown here is derived from an EMBL/GenBank/DDBJ whole genome shotgun (WGS) entry which is preliminary data.</text>
</comment>
<proteinExistence type="predicted"/>
<protein>
    <submittedName>
        <fullName evidence="1">Uncharacterized protein</fullName>
    </submittedName>
</protein>
<name>A0A699XJP9_TANCI</name>
<evidence type="ECO:0000313" key="1">
    <source>
        <dbReference type="EMBL" id="GFD60155.1"/>
    </source>
</evidence>
<dbReference type="EMBL" id="BKCJ011874183">
    <property type="protein sequence ID" value="GFD60155.1"/>
    <property type="molecule type" value="Genomic_DNA"/>
</dbReference>
<gene>
    <name evidence="1" type="ORF">Tci_932124</name>
</gene>